<reference evidence="3" key="3">
    <citation type="submission" date="2025-08" db="UniProtKB">
        <authorList>
            <consortium name="Ensembl"/>
        </authorList>
    </citation>
    <scope>IDENTIFICATION</scope>
</reference>
<keyword evidence="4" id="KW-1185">Reference proteome</keyword>
<dbReference type="FunFam" id="3.80.10.10:FF:000266">
    <property type="entry name" value="F-box and leucine rich repeat protein 13"/>
    <property type="match status" value="1"/>
</dbReference>
<reference evidence="4" key="1">
    <citation type="journal article" date="2002" name="Science">
        <title>The draft genome of Ciona intestinalis: insights into chordate and vertebrate origins.</title>
        <authorList>
            <person name="Dehal P."/>
            <person name="Satou Y."/>
            <person name="Campbell R.K."/>
            <person name="Chapman J."/>
            <person name="Degnan B."/>
            <person name="De Tomaso A."/>
            <person name="Davidson B."/>
            <person name="Di Gregorio A."/>
            <person name="Gelpke M."/>
            <person name="Goodstein D.M."/>
            <person name="Harafuji N."/>
            <person name="Hastings K.E."/>
            <person name="Ho I."/>
            <person name="Hotta K."/>
            <person name="Huang W."/>
            <person name="Kawashima T."/>
            <person name="Lemaire P."/>
            <person name="Martinez D."/>
            <person name="Meinertzhagen I.A."/>
            <person name="Necula S."/>
            <person name="Nonaka M."/>
            <person name="Putnam N."/>
            <person name="Rash S."/>
            <person name="Saiga H."/>
            <person name="Satake M."/>
            <person name="Terry A."/>
            <person name="Yamada L."/>
            <person name="Wang H.G."/>
            <person name="Awazu S."/>
            <person name="Azumi K."/>
            <person name="Boore J."/>
            <person name="Branno M."/>
            <person name="Chin-Bow S."/>
            <person name="DeSantis R."/>
            <person name="Doyle S."/>
            <person name="Francino P."/>
            <person name="Keys D.N."/>
            <person name="Haga S."/>
            <person name="Hayashi H."/>
            <person name="Hino K."/>
            <person name="Imai K.S."/>
            <person name="Inaba K."/>
            <person name="Kano S."/>
            <person name="Kobayashi K."/>
            <person name="Kobayashi M."/>
            <person name="Lee B.I."/>
            <person name="Makabe K.W."/>
            <person name="Manohar C."/>
            <person name="Matassi G."/>
            <person name="Medina M."/>
            <person name="Mochizuki Y."/>
            <person name="Mount S."/>
            <person name="Morishita T."/>
            <person name="Miura S."/>
            <person name="Nakayama A."/>
            <person name="Nishizaka S."/>
            <person name="Nomoto H."/>
            <person name="Ohta F."/>
            <person name="Oishi K."/>
            <person name="Rigoutsos I."/>
            <person name="Sano M."/>
            <person name="Sasaki A."/>
            <person name="Sasakura Y."/>
            <person name="Shoguchi E."/>
            <person name="Shin-i T."/>
            <person name="Spagnuolo A."/>
            <person name="Stainier D."/>
            <person name="Suzuki M.M."/>
            <person name="Tassy O."/>
            <person name="Takatori N."/>
            <person name="Tokuoka M."/>
            <person name="Yagi K."/>
            <person name="Yoshizaki F."/>
            <person name="Wada S."/>
            <person name="Zhang C."/>
            <person name="Hyatt P.D."/>
            <person name="Larimer F."/>
            <person name="Detter C."/>
            <person name="Doggett N."/>
            <person name="Glavina T."/>
            <person name="Hawkins T."/>
            <person name="Richardson P."/>
            <person name="Lucas S."/>
            <person name="Kohara Y."/>
            <person name="Levine M."/>
            <person name="Satoh N."/>
            <person name="Rokhsar D.S."/>
        </authorList>
    </citation>
    <scope>NUCLEOTIDE SEQUENCE [LARGE SCALE GENOMIC DNA]</scope>
</reference>
<dbReference type="PANTHER" id="PTHR13318">
    <property type="entry name" value="PARTNER OF PAIRED, ISOFORM B-RELATED"/>
    <property type="match status" value="1"/>
</dbReference>
<dbReference type="CDD" id="cd22124">
    <property type="entry name" value="F-box_FBXL13"/>
    <property type="match status" value="1"/>
</dbReference>
<feature type="domain" description="F-box" evidence="2">
    <location>
        <begin position="241"/>
        <end position="287"/>
    </location>
</feature>
<dbReference type="InParanoid" id="F7B8M0"/>
<dbReference type="InterPro" id="IPR032675">
    <property type="entry name" value="LRR_dom_sf"/>
</dbReference>
<dbReference type="SMART" id="SM00256">
    <property type="entry name" value="FBOX"/>
    <property type="match status" value="1"/>
</dbReference>
<dbReference type="Pfam" id="PF13516">
    <property type="entry name" value="LRR_6"/>
    <property type="match status" value="1"/>
</dbReference>
<dbReference type="GeneTree" id="ENSGT00940000168300"/>
<dbReference type="EMBL" id="EAAA01002712">
    <property type="status" value="NOT_ANNOTATED_CDS"/>
    <property type="molecule type" value="Genomic_DNA"/>
</dbReference>
<dbReference type="SMART" id="SM00367">
    <property type="entry name" value="LRR_CC"/>
    <property type="match status" value="15"/>
</dbReference>
<name>F7B8M0_CIOIN</name>
<dbReference type="SUPFAM" id="SSF52047">
    <property type="entry name" value="RNI-like"/>
    <property type="match status" value="2"/>
</dbReference>
<dbReference type="OMA" id="ARCHYLH"/>
<dbReference type="InterPro" id="IPR001810">
    <property type="entry name" value="F-box_dom"/>
</dbReference>
<evidence type="ECO:0000259" key="2">
    <source>
        <dbReference type="PROSITE" id="PS50181"/>
    </source>
</evidence>
<dbReference type="Proteomes" id="UP000008144">
    <property type="component" value="Chromosome 8"/>
</dbReference>
<dbReference type="CDD" id="cd22977">
    <property type="entry name" value="DD_FBXL13"/>
    <property type="match status" value="1"/>
</dbReference>
<sequence length="791" mass="90447">MASLQGIDGKLKEYIRVHQLPDVYECLLTGLIVLCPEDPLKWIVQSIKKIQVQGLYNVSWDMFVPPDSRPNVRQMTESYLDEIFLFGEGTVPSTEMYASAYNHYNTKMMSMCFRGWMKYYLDRKHRKGRMLRKLQEARRYYRHRIMRIHLSRWTSWKTFVKDRQESLNQNIALMHICNESSCRLIFRAWRAVAVDARKTREYFERLERGELDEDCDTEDGIPTDTFRFLSDIIVQVFPPYRDDISLLPRKCAIQIFSFLDLMDLGRCARVCRAWKVITGAPTLWSHLNFSKVRSNVTDKMVIQCLQKCRPYLVHLNLQQCYSVHWPTFKSISECRNVQDLNFSECKGVNDEVMRTIAESCPTLLYLNISHTEITDGTLRTLSRCCLNMQYLSLAYCSKYTDRGLHYMASGKGCRKLTYIDFSGCLQITAQGFRHVAHGCTSLQSIVLNDMPSLTDSCIISLVEKCTNLRSVSLIGSPNLTDMAFKALAQAKKLQKLRIESNQNITDNTFKTLGKMCPYIGHFYVVDCQRLTDMMLKALSPLRSIIVLNLADCVRISDSGVRQMVEGPSGSKIREMNLTNCVRVSDVSLLRVAQRCHSLTHLCLCFCEHVTDAGIELLGSMPALLHVDLSGTNIKDQGLASLGVNSRIRSVVMSECQGITDLGLQKFCQKVTELDTLDVSHCMSLSDAAIKNLAFCCRMLTSLNVAGCPLLTDLSIQYLSGVCHYIHFLNLSGCIHISDRAVKYLRKGCKQLRSLTILYCRSITKITAQRLASRIEHVEYNSDRVPSWFNYD</sequence>
<dbReference type="PROSITE" id="PS50181">
    <property type="entry name" value="FBOX"/>
    <property type="match status" value="1"/>
</dbReference>
<evidence type="ECO:0000313" key="4">
    <source>
        <dbReference type="Proteomes" id="UP000008144"/>
    </source>
</evidence>
<dbReference type="STRING" id="7719.ENSCINP00000015235"/>
<dbReference type="AlphaFoldDB" id="F7B8M0"/>
<dbReference type="InterPro" id="IPR006553">
    <property type="entry name" value="Leu-rich_rpt_Cys-con_subtyp"/>
</dbReference>
<dbReference type="FunFam" id="3.80.10.10:FF:000134">
    <property type="entry name" value="F-box and leucine rich repeat protein 13"/>
    <property type="match status" value="1"/>
</dbReference>
<dbReference type="PANTHER" id="PTHR13318:SF190">
    <property type="entry name" value="PARTNER OF PAIRED, ISOFORM B"/>
    <property type="match status" value="1"/>
</dbReference>
<evidence type="ECO:0000256" key="1">
    <source>
        <dbReference type="ARBA" id="ARBA00022786"/>
    </source>
</evidence>
<protein>
    <recommendedName>
        <fullName evidence="2">F-box domain-containing protein</fullName>
    </recommendedName>
</protein>
<accession>F7B8M0</accession>
<dbReference type="InterPro" id="IPR001611">
    <property type="entry name" value="Leu-rich_rpt"/>
</dbReference>
<dbReference type="InterPro" id="IPR057207">
    <property type="entry name" value="FBXL15_LRR"/>
</dbReference>
<reference evidence="3" key="2">
    <citation type="journal article" date="2008" name="Genome Biol.">
        <title>Improved genome assembly and evidence-based global gene model set for the chordate Ciona intestinalis: new insight into intron and operon populations.</title>
        <authorList>
            <person name="Satou Y."/>
            <person name="Mineta K."/>
            <person name="Ogasawara M."/>
            <person name="Sasakura Y."/>
            <person name="Shoguchi E."/>
            <person name="Ueno K."/>
            <person name="Yamada L."/>
            <person name="Matsumoto J."/>
            <person name="Wasserscheid J."/>
            <person name="Dewar K."/>
            <person name="Wiley G.B."/>
            <person name="Macmil S.L."/>
            <person name="Roe B.A."/>
            <person name="Zeller R.W."/>
            <person name="Hastings K.E."/>
            <person name="Lemaire P."/>
            <person name="Lindquist E."/>
            <person name="Endo T."/>
            <person name="Hotta K."/>
            <person name="Inaba K."/>
        </authorList>
    </citation>
    <scope>NUCLEOTIDE SEQUENCE [LARGE SCALE GENOMIC DNA]</scope>
    <source>
        <strain evidence="3">wild type</strain>
    </source>
</reference>
<dbReference type="SUPFAM" id="SSF81383">
    <property type="entry name" value="F-box domain"/>
    <property type="match status" value="1"/>
</dbReference>
<dbReference type="Pfam" id="PF12937">
    <property type="entry name" value="F-box-like"/>
    <property type="match status" value="1"/>
</dbReference>
<dbReference type="FunFam" id="3.80.10.10:FF:001152">
    <property type="entry name" value="F-box and leucine rich repeat protein 13"/>
    <property type="match status" value="1"/>
</dbReference>
<proteinExistence type="predicted"/>
<dbReference type="HOGENOM" id="CLU_012282_0_0_1"/>
<dbReference type="Pfam" id="PF25372">
    <property type="entry name" value="DUF7885"/>
    <property type="match status" value="2"/>
</dbReference>
<reference evidence="3" key="4">
    <citation type="submission" date="2025-09" db="UniProtKB">
        <authorList>
            <consortium name="Ensembl"/>
        </authorList>
    </citation>
    <scope>IDENTIFICATION</scope>
</reference>
<evidence type="ECO:0000313" key="3">
    <source>
        <dbReference type="Ensembl" id="ENSCINP00000015235.3"/>
    </source>
</evidence>
<dbReference type="Gene3D" id="3.80.10.10">
    <property type="entry name" value="Ribonuclease Inhibitor"/>
    <property type="match status" value="3"/>
</dbReference>
<dbReference type="GO" id="GO:0031146">
    <property type="term" value="P:SCF-dependent proteasomal ubiquitin-dependent protein catabolic process"/>
    <property type="evidence" value="ECO:0000318"/>
    <property type="project" value="GO_Central"/>
</dbReference>
<dbReference type="Ensembl" id="ENSCINT00000015235.3">
    <property type="protein sequence ID" value="ENSCINP00000015235.3"/>
    <property type="gene ID" value="ENSCING00000007416.3"/>
</dbReference>
<dbReference type="InterPro" id="IPR036047">
    <property type="entry name" value="F-box-like_dom_sf"/>
</dbReference>
<dbReference type="GO" id="GO:0019005">
    <property type="term" value="C:SCF ubiquitin ligase complex"/>
    <property type="evidence" value="ECO:0000318"/>
    <property type="project" value="GO_Central"/>
</dbReference>
<organism evidence="3 4">
    <name type="scientific">Ciona intestinalis</name>
    <name type="common">Transparent sea squirt</name>
    <name type="synonym">Ascidia intestinalis</name>
    <dbReference type="NCBI Taxonomy" id="7719"/>
    <lineage>
        <taxon>Eukaryota</taxon>
        <taxon>Metazoa</taxon>
        <taxon>Chordata</taxon>
        <taxon>Tunicata</taxon>
        <taxon>Ascidiacea</taxon>
        <taxon>Phlebobranchia</taxon>
        <taxon>Cionidae</taxon>
        <taxon>Ciona</taxon>
    </lineage>
</organism>
<keyword evidence="1" id="KW-0833">Ubl conjugation pathway</keyword>